<keyword evidence="1" id="KW-0677">Repeat</keyword>
<dbReference type="PANTHER" id="PTHR10039:SF17">
    <property type="entry name" value="FUNGAL STAND N-TERMINAL GOODBYE DOMAIN-CONTAINING PROTEIN-RELATED"/>
    <property type="match status" value="1"/>
</dbReference>
<proteinExistence type="predicted"/>
<feature type="region of interest" description="Disordered" evidence="2">
    <location>
        <begin position="884"/>
        <end position="909"/>
    </location>
</feature>
<evidence type="ECO:0000259" key="3">
    <source>
        <dbReference type="Pfam" id="PF24883"/>
    </source>
</evidence>
<dbReference type="EMBL" id="KZ084109">
    <property type="protein sequence ID" value="OSD01798.1"/>
    <property type="molecule type" value="Genomic_DNA"/>
</dbReference>
<dbReference type="Pfam" id="PF24883">
    <property type="entry name" value="NPHP3_N"/>
    <property type="match status" value="1"/>
</dbReference>
<feature type="compositionally biased region" description="Basic residues" evidence="2">
    <location>
        <begin position="900"/>
        <end position="909"/>
    </location>
</feature>
<dbReference type="Proteomes" id="UP000193067">
    <property type="component" value="Unassembled WGS sequence"/>
</dbReference>
<reference evidence="4 5" key="1">
    <citation type="journal article" date="2015" name="Biotechnol. Biofuels">
        <title>Enhanced degradation of softwood versus hardwood by the white-rot fungus Pycnoporus coccineus.</title>
        <authorList>
            <person name="Couturier M."/>
            <person name="Navarro D."/>
            <person name="Chevret D."/>
            <person name="Henrissat B."/>
            <person name="Piumi F."/>
            <person name="Ruiz-Duenas F.J."/>
            <person name="Martinez A.T."/>
            <person name="Grigoriev I.V."/>
            <person name="Riley R."/>
            <person name="Lipzen A."/>
            <person name="Berrin J.G."/>
            <person name="Master E.R."/>
            <person name="Rosso M.N."/>
        </authorList>
    </citation>
    <scope>NUCLEOTIDE SEQUENCE [LARGE SCALE GENOMIC DNA]</scope>
    <source>
        <strain evidence="4 5">BRFM310</strain>
    </source>
</reference>
<dbReference type="InterPro" id="IPR056884">
    <property type="entry name" value="NPHP3-like_N"/>
</dbReference>
<evidence type="ECO:0000313" key="5">
    <source>
        <dbReference type="Proteomes" id="UP000193067"/>
    </source>
</evidence>
<gene>
    <name evidence="4" type="ORF">PYCCODRAFT_1436087</name>
</gene>
<evidence type="ECO:0000313" key="4">
    <source>
        <dbReference type="EMBL" id="OSD01798.1"/>
    </source>
</evidence>
<dbReference type="STRING" id="1353009.A0A1Y2IKY2"/>
<protein>
    <recommendedName>
        <fullName evidence="3">Nephrocystin 3-like N-terminal domain-containing protein</fullName>
    </recommendedName>
</protein>
<evidence type="ECO:0000256" key="2">
    <source>
        <dbReference type="SAM" id="MobiDB-lite"/>
    </source>
</evidence>
<keyword evidence="5" id="KW-1185">Reference proteome</keyword>
<dbReference type="PANTHER" id="PTHR10039">
    <property type="entry name" value="AMELOGENIN"/>
    <property type="match status" value="1"/>
</dbReference>
<evidence type="ECO:0000256" key="1">
    <source>
        <dbReference type="ARBA" id="ARBA00022737"/>
    </source>
</evidence>
<sequence>MEDLRSIHHIPIGTLEGDANVPNMVATSQLRTEDPSALALDITTPILAVLEPALSLVPVPGLNLIPKALSVVLGQVERARVNAAAVKRFRTQARALGDVIVRLANPTEEIAKQSVQDGDNMDRAMERVKQSNSLKQGVQDLNETMKNLKQDADALWSGGGRDDCLHKFVDFIKGLLSASRDADIIADMQNTLTTAVQSFEIKAAAAINEGVQEIQELLRKAEEDRILNKLCPVHAAYRSVSEPKTQLMAGTRVQLLDEIQRWSNGRLPDTKDPKRVYLLSGGAGAGKSAIAYARCRLLDTAEKPAEVDVPRLGASAFFDTTTGQLTAQLLFPALARQLAESQPILRGHIIPAAREYVKQGPSQLPQVSFQELLHGPLTCAAGLVPSGLRIAIVMDGLDECADQPALQTCLEHLLELVRKFPWFYLFVASRPIPRILDILSREDLADIVHHHELNQDLDDDGDVAKFLRAKVPEIPAYASFLDTRPERLRQLVERAGRLFIFARIALNVLESDSFRDEPEEGFRIVLSQETGLNQMDALFLNILRMAFPPDDLDRSPLLQARLLSFLHTVTLMEDGRPADVIAIFANDMYDRDFIQEWICAGGDGQKKALTEDDIVRFVHRLGSVVYVEQSTGNLRPIHISFYEFLLNRCNDPHYRLNRGAGHAGIATACLSLTRLDAIKECLLETPPDGRCIWNFRDSKPSFKLARAASYGFRYALTHLRVASRTEELTRAVNAAIAGSFVPCWSRINWFEPCVPLSRNGLNRSDHYSNVISACSEASSMPPDYAEGLQVYCFEHLSTMLDNHMPEASQEQVYSAVRTSLLQRKQEPPADQSRPDGAAQGEEAVAGDAPGGPPSWVRFLSEYENSWKEIWEALGSDPELKKAWYSRSLSRSDSSQNTRTAGRRYRSRPR</sequence>
<feature type="domain" description="Nephrocystin 3-like N-terminal" evidence="3">
    <location>
        <begin position="258"/>
        <end position="430"/>
    </location>
</feature>
<dbReference type="InterPro" id="IPR027417">
    <property type="entry name" value="P-loop_NTPase"/>
</dbReference>
<dbReference type="SUPFAM" id="SSF52540">
    <property type="entry name" value="P-loop containing nucleoside triphosphate hydrolases"/>
    <property type="match status" value="1"/>
</dbReference>
<accession>A0A1Y2IKY2</accession>
<name>A0A1Y2IKY2_TRAC3</name>
<dbReference type="OrthoDB" id="3228837at2759"/>
<organism evidence="4 5">
    <name type="scientific">Trametes coccinea (strain BRFM310)</name>
    <name type="common">Pycnoporus coccineus</name>
    <dbReference type="NCBI Taxonomy" id="1353009"/>
    <lineage>
        <taxon>Eukaryota</taxon>
        <taxon>Fungi</taxon>
        <taxon>Dikarya</taxon>
        <taxon>Basidiomycota</taxon>
        <taxon>Agaricomycotina</taxon>
        <taxon>Agaricomycetes</taxon>
        <taxon>Polyporales</taxon>
        <taxon>Polyporaceae</taxon>
        <taxon>Trametes</taxon>
    </lineage>
</organism>
<feature type="compositionally biased region" description="Low complexity" evidence="2">
    <location>
        <begin position="885"/>
        <end position="894"/>
    </location>
</feature>
<feature type="region of interest" description="Disordered" evidence="2">
    <location>
        <begin position="822"/>
        <end position="856"/>
    </location>
</feature>
<dbReference type="AlphaFoldDB" id="A0A1Y2IKY2"/>